<dbReference type="eggNOG" id="ENOG502SRUP">
    <property type="taxonomic scope" value="Eukaryota"/>
</dbReference>
<sequence length="355" mass="39889">MYPILLLGLIWLTGNAQAHPTSYSPRSSSNVVSIAKTNFLGTVRSATTHVTRDLGFQGQIGQYVLLTYGDTMYSDGNYSDHWRGMTSDSVALATKNPLVVIDPNLDDDGYPKQFCPVVKHFGEDPAECALGITNVVETEPGQGILYFLLNHRPGGINNLKGAGVATVALSDTYPPVPSVKRLGQYWWDGETEPWYGDVGAIRTNGYIYSYGHAKDNPWVYLARVRWQEVTSLDAYEYWNGDNFQKERLKTKDIGEKESVFWQINQGQVIWSEHFNEYLFVYCDNFWNSKVQARRAPAPEGPWSEAFELYQAHPITEGSTCYAAVPHPYYDPSGKTLVVTFTNHPNTIQAVRVTFA</sequence>
<feature type="chain" id="PRO_5004825122" description="DUF4185 domain-containing protein" evidence="1">
    <location>
        <begin position="19"/>
        <end position="355"/>
    </location>
</feature>
<accession>W2SB22</accession>
<dbReference type="InParanoid" id="W2SB22"/>
<reference evidence="3 4" key="1">
    <citation type="submission" date="2013-03" db="EMBL/GenBank/DDBJ databases">
        <title>The Genome Sequence of Phialophora europaea CBS 101466.</title>
        <authorList>
            <consortium name="The Broad Institute Genomics Platform"/>
            <person name="Cuomo C."/>
            <person name="de Hoog S."/>
            <person name="Gorbushina A."/>
            <person name="Walker B."/>
            <person name="Young S.K."/>
            <person name="Zeng Q."/>
            <person name="Gargeya S."/>
            <person name="Fitzgerald M."/>
            <person name="Haas B."/>
            <person name="Abouelleil A."/>
            <person name="Allen A.W."/>
            <person name="Alvarado L."/>
            <person name="Arachchi H.M."/>
            <person name="Berlin A.M."/>
            <person name="Chapman S.B."/>
            <person name="Gainer-Dewar J."/>
            <person name="Goldberg J."/>
            <person name="Griggs A."/>
            <person name="Gujja S."/>
            <person name="Hansen M."/>
            <person name="Howarth C."/>
            <person name="Imamovic A."/>
            <person name="Ireland A."/>
            <person name="Larimer J."/>
            <person name="McCowan C."/>
            <person name="Murphy C."/>
            <person name="Pearson M."/>
            <person name="Poon T.W."/>
            <person name="Priest M."/>
            <person name="Roberts A."/>
            <person name="Saif S."/>
            <person name="Shea T."/>
            <person name="Sisk P."/>
            <person name="Sykes S."/>
            <person name="Wortman J."/>
            <person name="Nusbaum C."/>
            <person name="Birren B."/>
        </authorList>
    </citation>
    <scope>NUCLEOTIDE SEQUENCE [LARGE SCALE GENOMIC DNA]</scope>
    <source>
        <strain evidence="3 4">CBS 101466</strain>
    </source>
</reference>
<dbReference type="EMBL" id="KB822713">
    <property type="protein sequence ID" value="ETN45119.1"/>
    <property type="molecule type" value="Genomic_DNA"/>
</dbReference>
<evidence type="ECO:0000259" key="2">
    <source>
        <dbReference type="Pfam" id="PF13810"/>
    </source>
</evidence>
<protein>
    <recommendedName>
        <fullName evidence="2">DUF4185 domain-containing protein</fullName>
    </recommendedName>
</protein>
<feature type="signal peptide" evidence="1">
    <location>
        <begin position="1"/>
        <end position="18"/>
    </location>
</feature>
<keyword evidence="1" id="KW-0732">Signal</keyword>
<dbReference type="InterPro" id="IPR025442">
    <property type="entry name" value="DUF4185"/>
</dbReference>
<dbReference type="HOGENOM" id="CLU_043827_0_0_1"/>
<organism evidence="3 4">
    <name type="scientific">Cyphellophora europaea (strain CBS 101466)</name>
    <name type="common">Phialophora europaea</name>
    <dbReference type="NCBI Taxonomy" id="1220924"/>
    <lineage>
        <taxon>Eukaryota</taxon>
        <taxon>Fungi</taxon>
        <taxon>Dikarya</taxon>
        <taxon>Ascomycota</taxon>
        <taxon>Pezizomycotina</taxon>
        <taxon>Eurotiomycetes</taxon>
        <taxon>Chaetothyriomycetidae</taxon>
        <taxon>Chaetothyriales</taxon>
        <taxon>Cyphellophoraceae</taxon>
        <taxon>Cyphellophora</taxon>
    </lineage>
</organism>
<evidence type="ECO:0000313" key="3">
    <source>
        <dbReference type="EMBL" id="ETN45119.1"/>
    </source>
</evidence>
<dbReference type="Proteomes" id="UP000030752">
    <property type="component" value="Unassembled WGS sequence"/>
</dbReference>
<dbReference type="Pfam" id="PF13810">
    <property type="entry name" value="DUF4185"/>
    <property type="match status" value="1"/>
</dbReference>
<evidence type="ECO:0000256" key="1">
    <source>
        <dbReference type="SAM" id="SignalP"/>
    </source>
</evidence>
<keyword evidence="4" id="KW-1185">Reference proteome</keyword>
<evidence type="ECO:0000313" key="4">
    <source>
        <dbReference type="Proteomes" id="UP000030752"/>
    </source>
</evidence>
<dbReference type="AlphaFoldDB" id="W2SB22"/>
<feature type="domain" description="DUF4185" evidence="2">
    <location>
        <begin position="199"/>
        <end position="343"/>
    </location>
</feature>
<dbReference type="VEuPathDB" id="FungiDB:HMPREF1541_09996"/>
<gene>
    <name evidence="3" type="ORF">HMPREF1541_09996</name>
</gene>
<dbReference type="OrthoDB" id="2583188at2759"/>
<dbReference type="RefSeq" id="XP_008712889.1">
    <property type="nucleotide sequence ID" value="XM_008714667.1"/>
</dbReference>
<dbReference type="GeneID" id="19977335"/>
<proteinExistence type="predicted"/>
<name>W2SB22_CYPE1</name>